<keyword evidence="6 12" id="KW-0238">DNA-binding</keyword>
<feature type="domain" description="HSF-type DNA-binding" evidence="11">
    <location>
        <begin position="6"/>
        <end position="99"/>
    </location>
</feature>
<keyword evidence="8" id="KW-0539">Nucleus</keyword>
<keyword evidence="4" id="KW-0805">Transcription regulation</keyword>
<dbReference type="Proteomes" id="UP000265566">
    <property type="component" value="Chromosome 8"/>
</dbReference>
<dbReference type="InterPro" id="IPR036388">
    <property type="entry name" value="WH-like_DNA-bd_sf"/>
</dbReference>
<dbReference type="AlphaFoldDB" id="A0A396GMK4"/>
<feature type="compositionally biased region" description="Polar residues" evidence="10">
    <location>
        <begin position="115"/>
        <end position="133"/>
    </location>
</feature>
<evidence type="ECO:0000259" key="11">
    <source>
        <dbReference type="SMART" id="SM00415"/>
    </source>
</evidence>
<gene>
    <name evidence="12" type="ORF">MtrunA17_Chr8g0375041</name>
</gene>
<keyword evidence="7" id="KW-0804">Transcription</keyword>
<evidence type="ECO:0000256" key="5">
    <source>
        <dbReference type="ARBA" id="ARBA00023016"/>
    </source>
</evidence>
<evidence type="ECO:0000313" key="12">
    <source>
        <dbReference type="EMBL" id="RHN42270.1"/>
    </source>
</evidence>
<evidence type="ECO:0000256" key="10">
    <source>
        <dbReference type="SAM" id="MobiDB-lite"/>
    </source>
</evidence>
<dbReference type="Gramene" id="rna48690">
    <property type="protein sequence ID" value="RHN42270.1"/>
    <property type="gene ID" value="gene48690"/>
</dbReference>
<evidence type="ECO:0000256" key="4">
    <source>
        <dbReference type="ARBA" id="ARBA00023015"/>
    </source>
</evidence>
<dbReference type="OMA" id="HASDETT"/>
<dbReference type="InterPro" id="IPR000232">
    <property type="entry name" value="HSF_DNA-bd"/>
</dbReference>
<dbReference type="GO" id="GO:0005634">
    <property type="term" value="C:nucleus"/>
    <property type="evidence" value="ECO:0007669"/>
    <property type="project" value="UniProtKB-SubCell"/>
</dbReference>
<sequence>MSKKLAAAPFLTKTYEMIEDPLTNDVISWGESGNTFVVLKQLEFSRDLLPKFFKHNNFSSFVRQLNTYGFRKTVSEKWEFAQENFKKGEIELLPTIKRRKTQSPAVVRSVGVGKNSPSSSAAEDMGSTSTGSVDRSDLSIENKRLKMDNEKLTVELTLVKKKCEELLAYLQSNLNIGADEINRILGKGTDGSSHDTDNDDDNMVRECGKGLKLFGVWLKGEEGKDKVEMDTAKGSCHKRGREDPIDGANNEFNAVV</sequence>
<comment type="caution">
    <text evidence="12">The sequence shown here is derived from an EMBL/GenBank/DDBJ whole genome shotgun (WGS) entry which is preliminary data.</text>
</comment>
<dbReference type="FunFam" id="1.10.10.10:FF:000037">
    <property type="entry name" value="Heat stress transcription factor B-4"/>
    <property type="match status" value="1"/>
</dbReference>
<evidence type="ECO:0000256" key="2">
    <source>
        <dbReference type="ARBA" id="ARBA00011233"/>
    </source>
</evidence>
<comment type="similarity">
    <text evidence="9">Belongs to the HSF family.</text>
</comment>
<evidence type="ECO:0000256" key="3">
    <source>
        <dbReference type="ARBA" id="ARBA00022553"/>
    </source>
</evidence>
<dbReference type="PANTHER" id="PTHR10015">
    <property type="entry name" value="HEAT SHOCK TRANSCRIPTION FACTOR"/>
    <property type="match status" value="1"/>
</dbReference>
<dbReference type="EMBL" id="PSQE01000008">
    <property type="protein sequence ID" value="RHN42270.1"/>
    <property type="molecule type" value="Genomic_DNA"/>
</dbReference>
<comment type="subcellular location">
    <subcellularLocation>
        <location evidence="1">Nucleus</location>
    </subcellularLocation>
</comment>
<feature type="region of interest" description="Disordered" evidence="10">
    <location>
        <begin position="104"/>
        <end position="136"/>
    </location>
</feature>
<dbReference type="SMART" id="SM00415">
    <property type="entry name" value="HSF"/>
    <property type="match status" value="1"/>
</dbReference>
<protein>
    <submittedName>
        <fullName evidence="12">Putative transcription factor HSF-type-DNA-binding family</fullName>
    </submittedName>
</protein>
<dbReference type="GO" id="GO:0003700">
    <property type="term" value="F:DNA-binding transcription factor activity"/>
    <property type="evidence" value="ECO:0007669"/>
    <property type="project" value="InterPro"/>
</dbReference>
<keyword evidence="5" id="KW-0346">Stress response</keyword>
<dbReference type="Pfam" id="PF00447">
    <property type="entry name" value="HSF_DNA-bind"/>
    <property type="match status" value="1"/>
</dbReference>
<evidence type="ECO:0000256" key="6">
    <source>
        <dbReference type="ARBA" id="ARBA00023125"/>
    </source>
</evidence>
<dbReference type="GO" id="GO:0043565">
    <property type="term" value="F:sequence-specific DNA binding"/>
    <property type="evidence" value="ECO:0007669"/>
    <property type="project" value="InterPro"/>
</dbReference>
<dbReference type="InterPro" id="IPR036390">
    <property type="entry name" value="WH_DNA-bd_sf"/>
</dbReference>
<reference evidence="12" key="1">
    <citation type="journal article" date="2018" name="Nat. Plants">
        <title>Whole-genome landscape of Medicago truncatula symbiotic genes.</title>
        <authorList>
            <person name="Pecrix Y."/>
            <person name="Gamas P."/>
            <person name="Carrere S."/>
        </authorList>
    </citation>
    <scope>NUCLEOTIDE SEQUENCE</scope>
    <source>
        <tissue evidence="12">Leaves</tissue>
    </source>
</reference>
<evidence type="ECO:0000256" key="9">
    <source>
        <dbReference type="RuleBase" id="RU004020"/>
    </source>
</evidence>
<name>A0A396GMK4_MEDTR</name>
<proteinExistence type="inferred from homology"/>
<dbReference type="PANTHER" id="PTHR10015:SF329">
    <property type="entry name" value="HEAT STRESS TRANSCRIPTION FACTOR B-1"/>
    <property type="match status" value="1"/>
</dbReference>
<dbReference type="PRINTS" id="PR00056">
    <property type="entry name" value="HSFDOMAIN"/>
</dbReference>
<comment type="subunit">
    <text evidence="2">Homotrimer.</text>
</comment>
<dbReference type="Gene3D" id="1.10.10.10">
    <property type="entry name" value="Winged helix-like DNA-binding domain superfamily/Winged helix DNA-binding domain"/>
    <property type="match status" value="1"/>
</dbReference>
<evidence type="ECO:0000256" key="1">
    <source>
        <dbReference type="ARBA" id="ARBA00004123"/>
    </source>
</evidence>
<organism evidence="12">
    <name type="scientific">Medicago truncatula</name>
    <name type="common">Barrel medic</name>
    <name type="synonym">Medicago tribuloides</name>
    <dbReference type="NCBI Taxonomy" id="3880"/>
    <lineage>
        <taxon>Eukaryota</taxon>
        <taxon>Viridiplantae</taxon>
        <taxon>Streptophyta</taxon>
        <taxon>Embryophyta</taxon>
        <taxon>Tracheophyta</taxon>
        <taxon>Spermatophyta</taxon>
        <taxon>Magnoliopsida</taxon>
        <taxon>eudicotyledons</taxon>
        <taxon>Gunneridae</taxon>
        <taxon>Pentapetalae</taxon>
        <taxon>rosids</taxon>
        <taxon>fabids</taxon>
        <taxon>Fabales</taxon>
        <taxon>Fabaceae</taxon>
        <taxon>Papilionoideae</taxon>
        <taxon>50 kb inversion clade</taxon>
        <taxon>NPAAA clade</taxon>
        <taxon>Hologalegina</taxon>
        <taxon>IRL clade</taxon>
        <taxon>Trifolieae</taxon>
        <taxon>Medicago</taxon>
    </lineage>
</organism>
<feature type="region of interest" description="Disordered" evidence="10">
    <location>
        <begin position="233"/>
        <end position="256"/>
    </location>
</feature>
<accession>A0A396GMK4</accession>
<dbReference type="OrthoDB" id="60033at2759"/>
<dbReference type="SUPFAM" id="SSF46785">
    <property type="entry name" value="Winged helix' DNA-binding domain"/>
    <property type="match status" value="1"/>
</dbReference>
<keyword evidence="3" id="KW-0597">Phosphoprotein</keyword>
<evidence type="ECO:0000256" key="7">
    <source>
        <dbReference type="ARBA" id="ARBA00023163"/>
    </source>
</evidence>
<evidence type="ECO:0000256" key="8">
    <source>
        <dbReference type="ARBA" id="ARBA00023242"/>
    </source>
</evidence>